<keyword evidence="1" id="KW-1133">Transmembrane helix</keyword>
<feature type="transmembrane region" description="Helical" evidence="1">
    <location>
        <begin position="352"/>
        <end position="368"/>
    </location>
</feature>
<dbReference type="SUPFAM" id="SSF82714">
    <property type="entry name" value="Multidrug efflux transporter AcrB TolC docking domain, DN and DC subdomains"/>
    <property type="match status" value="2"/>
</dbReference>
<dbReference type="Gene3D" id="3.30.70.1320">
    <property type="entry name" value="Multidrug efflux transporter AcrB pore domain like"/>
    <property type="match status" value="1"/>
</dbReference>
<dbReference type="InterPro" id="IPR001036">
    <property type="entry name" value="Acrflvin-R"/>
</dbReference>
<name>A0ABV2BQZ9_9GAMM</name>
<accession>A0ABV2BQZ9</accession>
<evidence type="ECO:0000256" key="1">
    <source>
        <dbReference type="SAM" id="Phobius"/>
    </source>
</evidence>
<reference evidence="2 3" key="1">
    <citation type="submission" date="2024-06" db="EMBL/GenBank/DDBJ databases">
        <authorList>
            <person name="Li F."/>
        </authorList>
    </citation>
    <scope>NUCLEOTIDE SEQUENCE [LARGE SCALE GENOMIC DNA]</scope>
    <source>
        <strain evidence="2 3">GXAS 311</strain>
    </source>
</reference>
<dbReference type="SUPFAM" id="SSF82693">
    <property type="entry name" value="Multidrug efflux transporter AcrB pore domain, PN1, PN2, PC1 and PC2 subdomains"/>
    <property type="match status" value="2"/>
</dbReference>
<dbReference type="Proteomes" id="UP001548189">
    <property type="component" value="Unassembled WGS sequence"/>
</dbReference>
<keyword evidence="3" id="KW-1185">Reference proteome</keyword>
<dbReference type="EMBL" id="JBEVCJ010000003">
    <property type="protein sequence ID" value="MET1254357.1"/>
    <property type="molecule type" value="Genomic_DNA"/>
</dbReference>
<keyword evidence="1" id="KW-0472">Membrane</keyword>
<evidence type="ECO:0000313" key="3">
    <source>
        <dbReference type="Proteomes" id="UP001548189"/>
    </source>
</evidence>
<dbReference type="Gene3D" id="3.30.2090.10">
    <property type="entry name" value="Multidrug efflux transporter AcrB TolC docking domain, DN and DC subdomains"/>
    <property type="match status" value="2"/>
</dbReference>
<feature type="transmembrane region" description="Helical" evidence="1">
    <location>
        <begin position="12"/>
        <end position="32"/>
    </location>
</feature>
<dbReference type="InterPro" id="IPR027463">
    <property type="entry name" value="AcrB_DN_DC_subdom"/>
</dbReference>
<sequence length="1048" mass="117151">MTLPEIAVKRPIGTLMVLTSILVLGIIALLRLELAFMPEVENKTLHVVMEYQNASPKAIERMLVKPVEEALSSMNGVLHMWSNSDHRGGRVNLLFGFDTDMDLARAEIHERLDRITSELPDDLERIIVSQNWNPRESGETIMEARLSSGRDLSKNYNLLDRKIVKPLERIPGVAVVTLDGVNPREVRINLNLAQLKRHNIDARQIWKDIAQNNQNTALGILRSDQSKIVVRSMGELVSLEQLKNIPISSSKRLPNGVSSSGASEAVNLRLSDLAEVTYEEPPLEYGRHLDGNFAIGLNIAKESSANTITIADAVYQKIEQMQSDPELDGINFLVWQDQGKEIRNTLGDLEQTGQFGAILASLVLFLFLRKVTATIVAVACIPFSLIVACGVIWLQGKTLNTISLLGLIVGLGMLVDNAVVIMENIDRFQKKGYGGRVAAILGAKEVSVAVITATVTSIIVFLPMIFSKPTEMNIILRELGITICITLLASLFISQTLIPLASTKLLKHSKENVKSPIMDTLQEKYSSLLTFTLQHRWVALVAGAAIFVSTIYPFQQINFNFDAAPTQMFVGINVDVTEAASLTVKEQIITQVEQALEPYKEELNVKSIYSWWSEGRCITRLYMKQGFQNEEDMNLVRRKLPKILPEIAGVKLTVQDNGPFWKRNSGKRIGIPLEGPDSEVLSELAEQAILMIENVPGLYDFNSTAEGGRLELQAQLDRDRMNDFGVASNQPASVVEMTFRGRKLSRFQTEDGEVDMRLLLGDEQDTRIEDIKNMPVIKSDGSTVLLESISEFEVRKGPERINRQNKISSIWIGARFETGKRNEHFKTVTDILKTMPLPEGYTWKFDNQWRDAEESQQEFWLNLLLALGLIYAVMAGLFESLRQALALMISLPFALAGAFWTLFLFGVDFDQPASIAVLLLLGIVVNNGIVMIEHINLYRREGWPRHQAMLQGGKERLRPIIMTALTTLVGLIPIVIQEPSLGGVYYYSMAYVIMGGLLFSTLLTTLFLPATISLIEDGFDLIKRLLLWGAKQMKKPTQKLAFQTNSEK</sequence>
<feature type="transmembrane region" description="Helical" evidence="1">
    <location>
        <begin position="375"/>
        <end position="396"/>
    </location>
</feature>
<feature type="transmembrane region" description="Helical" evidence="1">
    <location>
        <begin position="859"/>
        <end position="878"/>
    </location>
</feature>
<feature type="transmembrane region" description="Helical" evidence="1">
    <location>
        <begin position="988"/>
        <end position="1015"/>
    </location>
</feature>
<dbReference type="PANTHER" id="PTHR32063">
    <property type="match status" value="1"/>
</dbReference>
<comment type="caution">
    <text evidence="2">The sequence shown here is derived from an EMBL/GenBank/DDBJ whole genome shotgun (WGS) entry which is preliminary data.</text>
</comment>
<dbReference type="PRINTS" id="PR00702">
    <property type="entry name" value="ACRIFLAVINRP"/>
</dbReference>
<organism evidence="2 3">
    <name type="scientific">Aliikangiella maris</name>
    <dbReference type="NCBI Taxonomy" id="3162458"/>
    <lineage>
        <taxon>Bacteria</taxon>
        <taxon>Pseudomonadati</taxon>
        <taxon>Pseudomonadota</taxon>
        <taxon>Gammaproteobacteria</taxon>
        <taxon>Oceanospirillales</taxon>
        <taxon>Pleioneaceae</taxon>
        <taxon>Aliikangiella</taxon>
    </lineage>
</organism>
<dbReference type="Gene3D" id="3.30.70.1440">
    <property type="entry name" value="Multidrug efflux transporter AcrB pore domain"/>
    <property type="match status" value="1"/>
</dbReference>
<feature type="transmembrane region" description="Helical" evidence="1">
    <location>
        <begin position="537"/>
        <end position="554"/>
    </location>
</feature>
<dbReference type="RefSeq" id="WP_353873914.1">
    <property type="nucleotide sequence ID" value="NZ_JBEVCJ010000003.1"/>
</dbReference>
<feature type="transmembrane region" description="Helical" evidence="1">
    <location>
        <begin position="402"/>
        <end position="425"/>
    </location>
</feature>
<dbReference type="Gene3D" id="3.30.70.1430">
    <property type="entry name" value="Multidrug efflux transporter AcrB pore domain"/>
    <property type="match status" value="2"/>
</dbReference>
<gene>
    <name evidence="2" type="ORF">ABVT43_04370</name>
</gene>
<feature type="transmembrane region" description="Helical" evidence="1">
    <location>
        <begin position="885"/>
        <end position="907"/>
    </location>
</feature>
<feature type="transmembrane region" description="Helical" evidence="1">
    <location>
        <begin position="913"/>
        <end position="936"/>
    </location>
</feature>
<feature type="transmembrane region" description="Helical" evidence="1">
    <location>
        <begin position="446"/>
        <end position="467"/>
    </location>
</feature>
<dbReference type="Gene3D" id="1.20.1640.10">
    <property type="entry name" value="Multidrug efflux transporter AcrB transmembrane domain"/>
    <property type="match status" value="2"/>
</dbReference>
<feature type="transmembrane region" description="Helical" evidence="1">
    <location>
        <begin position="957"/>
        <end position="976"/>
    </location>
</feature>
<dbReference type="PANTHER" id="PTHR32063:SF73">
    <property type="entry name" value="RND SUPERFAMILY EFFLUX PUMP PERMEASE COMPONENT 1"/>
    <property type="match status" value="1"/>
</dbReference>
<keyword evidence="1" id="KW-0812">Transmembrane</keyword>
<dbReference type="Pfam" id="PF00873">
    <property type="entry name" value="ACR_tran"/>
    <property type="match status" value="1"/>
</dbReference>
<feature type="transmembrane region" description="Helical" evidence="1">
    <location>
        <begin position="479"/>
        <end position="501"/>
    </location>
</feature>
<evidence type="ECO:0000313" key="2">
    <source>
        <dbReference type="EMBL" id="MET1254357.1"/>
    </source>
</evidence>
<proteinExistence type="predicted"/>
<protein>
    <submittedName>
        <fullName evidence="2">Efflux RND transporter permease subunit</fullName>
    </submittedName>
</protein>
<dbReference type="SUPFAM" id="SSF82866">
    <property type="entry name" value="Multidrug efflux transporter AcrB transmembrane domain"/>
    <property type="match status" value="2"/>
</dbReference>